<feature type="transmembrane region" description="Helical" evidence="1">
    <location>
        <begin position="102"/>
        <end position="129"/>
    </location>
</feature>
<dbReference type="RefSeq" id="WP_078813714.1">
    <property type="nucleotide sequence ID" value="NZ_FUYE01000007.1"/>
</dbReference>
<keyword evidence="1" id="KW-0812">Transmembrane</keyword>
<keyword evidence="1" id="KW-0472">Membrane</keyword>
<accession>A0A1T4Y5H3</accession>
<dbReference type="AlphaFoldDB" id="A0A1T4Y5H3"/>
<dbReference type="Proteomes" id="UP000190774">
    <property type="component" value="Unassembled WGS sequence"/>
</dbReference>
<dbReference type="EMBL" id="FUYE01000007">
    <property type="protein sequence ID" value="SKA97019.1"/>
    <property type="molecule type" value="Genomic_DNA"/>
</dbReference>
<sequence length="150" mass="17190">MIPPPLPNKDREHLRILVICHYVLAGLTLPGIGFLALHYSIMNHVMGNSKMWEKMKDPPPFDPVEFFGYFKWFYLAMGLMLLTSGVLTLMAGRSLQKRKRRVFTIVIAALNCLHFPLGTLLGIFTLIVLSRESVERLYLEEESRREGQVA</sequence>
<keyword evidence="3" id="KW-1185">Reference proteome</keyword>
<keyword evidence="1" id="KW-1133">Transmembrane helix</keyword>
<name>A0A1T4Y5H3_9BACT</name>
<organism evidence="2 3">
    <name type="scientific">Prosthecobacter debontii</name>
    <dbReference type="NCBI Taxonomy" id="48467"/>
    <lineage>
        <taxon>Bacteria</taxon>
        <taxon>Pseudomonadati</taxon>
        <taxon>Verrucomicrobiota</taxon>
        <taxon>Verrucomicrobiia</taxon>
        <taxon>Verrucomicrobiales</taxon>
        <taxon>Verrucomicrobiaceae</taxon>
        <taxon>Prosthecobacter</taxon>
    </lineage>
</organism>
<evidence type="ECO:0000313" key="3">
    <source>
        <dbReference type="Proteomes" id="UP000190774"/>
    </source>
</evidence>
<reference evidence="3" key="1">
    <citation type="submission" date="2017-02" db="EMBL/GenBank/DDBJ databases">
        <authorList>
            <person name="Varghese N."/>
            <person name="Submissions S."/>
        </authorList>
    </citation>
    <scope>NUCLEOTIDE SEQUENCE [LARGE SCALE GENOMIC DNA]</scope>
    <source>
        <strain evidence="3">ATCC 700200</strain>
    </source>
</reference>
<proteinExistence type="predicted"/>
<feature type="transmembrane region" description="Helical" evidence="1">
    <location>
        <begin position="16"/>
        <end position="41"/>
    </location>
</feature>
<evidence type="ECO:0000256" key="1">
    <source>
        <dbReference type="SAM" id="Phobius"/>
    </source>
</evidence>
<gene>
    <name evidence="2" type="ORF">SAMN02745166_02519</name>
</gene>
<feature type="transmembrane region" description="Helical" evidence="1">
    <location>
        <begin position="72"/>
        <end position="90"/>
    </location>
</feature>
<evidence type="ECO:0000313" key="2">
    <source>
        <dbReference type="EMBL" id="SKA97019.1"/>
    </source>
</evidence>
<dbReference type="OrthoDB" id="281928at2"/>
<protein>
    <submittedName>
        <fullName evidence="2">Uncharacterized protein</fullName>
    </submittedName>
</protein>